<name>A0A6A1V1Q0_9ROSI</name>
<proteinExistence type="predicted"/>
<sequence>MATMEGINPNHNRQGSSSISNPEGDMVTKESTWDKEYTWSWSFSWQGAVCASSQPTARHLQLLDELEPSTEDEVLHGEEEVVEDEGEDESITGRFRSLDEL</sequence>
<evidence type="ECO:0000313" key="2">
    <source>
        <dbReference type="EMBL" id="KAB1205958.1"/>
    </source>
</evidence>
<keyword evidence="3" id="KW-1185">Reference proteome</keyword>
<reference evidence="2 3" key="1">
    <citation type="journal article" date="2019" name="Plant Biotechnol. J.">
        <title>The red bayberry genome and genetic basis of sex determination.</title>
        <authorList>
            <person name="Jia H.M."/>
            <person name="Jia H.J."/>
            <person name="Cai Q.L."/>
            <person name="Wang Y."/>
            <person name="Zhao H.B."/>
            <person name="Yang W.F."/>
            <person name="Wang G.Y."/>
            <person name="Li Y.H."/>
            <person name="Zhan D.L."/>
            <person name="Shen Y.T."/>
            <person name="Niu Q.F."/>
            <person name="Chang L."/>
            <person name="Qiu J."/>
            <person name="Zhao L."/>
            <person name="Xie H.B."/>
            <person name="Fu W.Y."/>
            <person name="Jin J."/>
            <person name="Li X.W."/>
            <person name="Jiao Y."/>
            <person name="Zhou C.C."/>
            <person name="Tu T."/>
            <person name="Chai C.Y."/>
            <person name="Gao J.L."/>
            <person name="Fan L.J."/>
            <person name="van de Weg E."/>
            <person name="Wang J.Y."/>
            <person name="Gao Z.S."/>
        </authorList>
    </citation>
    <scope>NUCLEOTIDE SEQUENCE [LARGE SCALE GENOMIC DNA]</scope>
    <source>
        <tissue evidence="2">Leaves</tissue>
    </source>
</reference>
<accession>A0A6A1V1Q0</accession>
<feature type="compositionally biased region" description="Acidic residues" evidence="1">
    <location>
        <begin position="80"/>
        <end position="90"/>
    </location>
</feature>
<organism evidence="2 3">
    <name type="scientific">Morella rubra</name>
    <name type="common">Chinese bayberry</name>
    <dbReference type="NCBI Taxonomy" id="262757"/>
    <lineage>
        <taxon>Eukaryota</taxon>
        <taxon>Viridiplantae</taxon>
        <taxon>Streptophyta</taxon>
        <taxon>Embryophyta</taxon>
        <taxon>Tracheophyta</taxon>
        <taxon>Spermatophyta</taxon>
        <taxon>Magnoliopsida</taxon>
        <taxon>eudicotyledons</taxon>
        <taxon>Gunneridae</taxon>
        <taxon>Pentapetalae</taxon>
        <taxon>rosids</taxon>
        <taxon>fabids</taxon>
        <taxon>Fagales</taxon>
        <taxon>Myricaceae</taxon>
        <taxon>Morella</taxon>
    </lineage>
</organism>
<evidence type="ECO:0000313" key="3">
    <source>
        <dbReference type="Proteomes" id="UP000516437"/>
    </source>
</evidence>
<dbReference type="AlphaFoldDB" id="A0A6A1V1Q0"/>
<comment type="caution">
    <text evidence="2">The sequence shown here is derived from an EMBL/GenBank/DDBJ whole genome shotgun (WGS) entry which is preliminary data.</text>
</comment>
<evidence type="ECO:0000256" key="1">
    <source>
        <dbReference type="SAM" id="MobiDB-lite"/>
    </source>
</evidence>
<protein>
    <submittedName>
        <fullName evidence="2">Uncharacterized protein</fullName>
    </submittedName>
</protein>
<feature type="compositionally biased region" description="Polar residues" evidence="1">
    <location>
        <begin position="9"/>
        <end position="21"/>
    </location>
</feature>
<dbReference type="Proteomes" id="UP000516437">
    <property type="component" value="Chromosome 7"/>
</dbReference>
<feature type="region of interest" description="Disordered" evidence="1">
    <location>
        <begin position="67"/>
        <end position="101"/>
    </location>
</feature>
<dbReference type="EMBL" id="RXIC02000025">
    <property type="protein sequence ID" value="KAB1205958.1"/>
    <property type="molecule type" value="Genomic_DNA"/>
</dbReference>
<feature type="region of interest" description="Disordered" evidence="1">
    <location>
        <begin position="1"/>
        <end position="31"/>
    </location>
</feature>
<gene>
    <name evidence="2" type="ORF">CJ030_MR7G016938</name>
</gene>